<keyword evidence="5 6" id="KW-0472">Membrane</keyword>
<comment type="caution">
    <text evidence="7">The sequence shown here is derived from an EMBL/GenBank/DDBJ whole genome shotgun (WGS) entry which is preliminary data.</text>
</comment>
<feature type="transmembrane region" description="Helical" evidence="6">
    <location>
        <begin position="12"/>
        <end position="30"/>
    </location>
</feature>
<gene>
    <name evidence="7" type="ORF">MOZ60_00485</name>
</gene>
<reference evidence="7 8" key="1">
    <citation type="submission" date="2022-03" db="EMBL/GenBank/DDBJ databases">
        <title>Novel taxa within the pig intestine.</title>
        <authorList>
            <person name="Wylensek D."/>
            <person name="Bishof K."/>
            <person name="Afrizal A."/>
            <person name="Clavel T."/>
        </authorList>
    </citation>
    <scope>NUCLEOTIDE SEQUENCE [LARGE SCALE GENOMIC DNA]</scope>
    <source>
        <strain evidence="7 8">CLA-KB-P133</strain>
    </source>
</reference>
<dbReference type="Pfam" id="PF02653">
    <property type="entry name" value="BPD_transp_2"/>
    <property type="match status" value="1"/>
</dbReference>
<evidence type="ECO:0000313" key="8">
    <source>
        <dbReference type="Proteomes" id="UP001286174"/>
    </source>
</evidence>
<dbReference type="AlphaFoldDB" id="A0AB35U1N2"/>
<keyword evidence="2" id="KW-1003">Cell membrane</keyword>
<feature type="transmembrane region" description="Helical" evidence="6">
    <location>
        <begin position="148"/>
        <end position="166"/>
    </location>
</feature>
<sequence length="376" mass="39467">MKKTTSFWKKPGVQAVCASLICIAIGLLIGYIVLLIISPSGAGKAIIIILTNFMSRSSGPARLKALGNTLIKTAPLLMCALSICFCYKAGLFNIGAAGQYEAGAVAALSCAIFLHLPWYVCTLAAAAAGALLAVVTGALKAYRNVNEVISGIMLNWIMLYLTNTVLGSGSAKDPSSPYTVALDTVSPSSLIPSGGLSALFNNNRNVTIAIPLSIIIAILIWIILKKTKFGYEIMATGFNKDAAKYAGMKEKKNIVVTLAIGGALAGIGAAFMYLSGFSKWETTTASVPAMGFNGIAATFLGGLNPIGTIFASFFIQSITDGGAMIDRMVYASQISDLISGIIIYACGFVLFFKYVLNKIGKKEKSQPKSEKGGADQ</sequence>
<evidence type="ECO:0000256" key="6">
    <source>
        <dbReference type="SAM" id="Phobius"/>
    </source>
</evidence>
<evidence type="ECO:0000256" key="2">
    <source>
        <dbReference type="ARBA" id="ARBA00022475"/>
    </source>
</evidence>
<dbReference type="GO" id="GO:0005886">
    <property type="term" value="C:plasma membrane"/>
    <property type="evidence" value="ECO:0007669"/>
    <property type="project" value="UniProtKB-SubCell"/>
</dbReference>
<dbReference type="GO" id="GO:0022857">
    <property type="term" value="F:transmembrane transporter activity"/>
    <property type="evidence" value="ECO:0007669"/>
    <property type="project" value="InterPro"/>
</dbReference>
<accession>A0AB35U1N2</accession>
<feature type="transmembrane region" description="Helical" evidence="6">
    <location>
        <begin position="254"/>
        <end position="274"/>
    </location>
</feature>
<dbReference type="InterPro" id="IPR001851">
    <property type="entry name" value="ABC_transp_permease"/>
</dbReference>
<keyword evidence="4 6" id="KW-1133">Transmembrane helix</keyword>
<keyword evidence="3 6" id="KW-0812">Transmembrane</keyword>
<dbReference type="PANTHER" id="PTHR47089:SF1">
    <property type="entry name" value="GUANOSINE ABC TRANSPORTER PERMEASE PROTEIN NUPP"/>
    <property type="match status" value="1"/>
</dbReference>
<evidence type="ECO:0000313" key="7">
    <source>
        <dbReference type="EMBL" id="MDX8418564.1"/>
    </source>
</evidence>
<feature type="transmembrane region" description="Helical" evidence="6">
    <location>
        <begin position="76"/>
        <end position="96"/>
    </location>
</feature>
<dbReference type="Proteomes" id="UP001286174">
    <property type="component" value="Unassembled WGS sequence"/>
</dbReference>
<dbReference type="EMBL" id="JALBUR010000001">
    <property type="protein sequence ID" value="MDX8418564.1"/>
    <property type="molecule type" value="Genomic_DNA"/>
</dbReference>
<feature type="transmembrane region" description="Helical" evidence="6">
    <location>
        <begin position="116"/>
        <end position="136"/>
    </location>
</feature>
<dbReference type="CDD" id="cd06580">
    <property type="entry name" value="TM_PBP1_transp_TpRbsC_like"/>
    <property type="match status" value="1"/>
</dbReference>
<proteinExistence type="predicted"/>
<feature type="transmembrane region" description="Helical" evidence="6">
    <location>
        <begin position="206"/>
        <end position="224"/>
    </location>
</feature>
<name>A0AB35U1N2_9FIRM</name>
<feature type="transmembrane region" description="Helical" evidence="6">
    <location>
        <begin position="336"/>
        <end position="356"/>
    </location>
</feature>
<keyword evidence="8" id="KW-1185">Reference proteome</keyword>
<evidence type="ECO:0000256" key="1">
    <source>
        <dbReference type="ARBA" id="ARBA00004651"/>
    </source>
</evidence>
<evidence type="ECO:0000256" key="5">
    <source>
        <dbReference type="ARBA" id="ARBA00023136"/>
    </source>
</evidence>
<protein>
    <submittedName>
        <fullName evidence="7">ABC transporter permease</fullName>
    </submittedName>
</protein>
<feature type="transmembrane region" description="Helical" evidence="6">
    <location>
        <begin position="294"/>
        <end position="315"/>
    </location>
</feature>
<evidence type="ECO:0000256" key="4">
    <source>
        <dbReference type="ARBA" id="ARBA00022989"/>
    </source>
</evidence>
<dbReference type="RefSeq" id="WP_370595260.1">
    <property type="nucleotide sequence ID" value="NZ_JALBUR010000001.1"/>
</dbReference>
<organism evidence="7 8">
    <name type="scientific">Grylomicrobium aquisgranensis</name>
    <dbReference type="NCBI Taxonomy" id="2926318"/>
    <lineage>
        <taxon>Bacteria</taxon>
        <taxon>Bacillati</taxon>
        <taxon>Bacillota</taxon>
        <taxon>Erysipelotrichia</taxon>
        <taxon>Erysipelotrichales</taxon>
        <taxon>Erysipelotrichaceae</taxon>
        <taxon>Grylomicrobium</taxon>
    </lineage>
</organism>
<comment type="subcellular location">
    <subcellularLocation>
        <location evidence="1">Cell membrane</location>
        <topology evidence="1">Multi-pass membrane protein</topology>
    </subcellularLocation>
</comment>
<evidence type="ECO:0000256" key="3">
    <source>
        <dbReference type="ARBA" id="ARBA00022692"/>
    </source>
</evidence>
<dbReference type="PANTHER" id="PTHR47089">
    <property type="entry name" value="ABC TRANSPORTER, PERMEASE PROTEIN"/>
    <property type="match status" value="1"/>
</dbReference>